<dbReference type="Proteomes" id="UP000320801">
    <property type="component" value="Unassembled WGS sequence"/>
</dbReference>
<protein>
    <submittedName>
        <fullName evidence="1">Uncharacterized protein</fullName>
    </submittedName>
</protein>
<dbReference type="NCBIfam" id="NF045968">
    <property type="entry name" value="mutase_MAG5620"/>
    <property type="match status" value="1"/>
</dbReference>
<dbReference type="RefSeq" id="WP_141483661.1">
    <property type="nucleotide sequence ID" value="NZ_SMDN01000002.1"/>
</dbReference>
<gene>
    <name evidence="1" type="ORF">E1I18_00540</name>
</gene>
<dbReference type="OrthoDB" id="394538at2"/>
<reference evidence="1 2" key="1">
    <citation type="submission" date="2019-03" db="EMBL/GenBank/DDBJ databases">
        <title>Characterization of a novel Mycoplasma cynos real-time PCR assay.</title>
        <authorList>
            <person name="Tallmadge R.L."/>
            <person name="Mitchell P.K."/>
            <person name="Goodman L."/>
        </authorList>
    </citation>
    <scope>NUCLEOTIDE SEQUENCE [LARGE SCALE GENOMIC DNA]</scope>
    <source>
        <strain evidence="1 2">1642</strain>
    </source>
</reference>
<proteinExistence type="predicted"/>
<keyword evidence="2" id="KW-1185">Reference proteome</keyword>
<evidence type="ECO:0000313" key="1">
    <source>
        <dbReference type="EMBL" id="TQC54079.1"/>
    </source>
</evidence>
<comment type="caution">
    <text evidence="1">The sequence shown here is derived from an EMBL/GenBank/DDBJ whole genome shotgun (WGS) entry which is preliminary data.</text>
</comment>
<sequence length="511" mass="61155">MSVTYTNLKAKLYKYNINLVFKPSSKKESINQQSLMLLASMINMHIKPNSKILISLEGYTEGQYISKISRLLRQQNHQIFEYDIAQSVALTLDEYVMKQNNIDYLIKISIVGKLNNVQINLYDANLHHFSSEIIEKIHTNYELNPLLDQSIAHQNNEYINLKSYQDELCSNNKILKAFVNIKQRYKSLFYLAHNNFNALEIAKTLLDNLKNDYRFNNKKSTLFWLKFKATFLRRLFLRKEIFNLFYFDQNSQMHVGLNIKNKFKFFSNHELALLYLDFYFEEYLRAKFDISKFKVLLPYDSTLLLKNMLKQYNVHYEYFDENTQNSVLNDKSYIFAYDKNKFNGNPKFSSLLNNYYFFACLIWMLNSYTNRNNLLAYKYKKVQESFGKIKTNRFQFSVSVDQSDKLIQFTNQLNRILKSRRIKEIEIINKWNDNNFYLANIYTHKNTQFSVFYDFINQKLNISLNFYIVYEHKSVYSLSEHIKNLFLTLKIAKNFKKMCKIASNKHVSKQN</sequence>
<accession>A0A507SQK9</accession>
<name>A0A507SQK9_9BACT</name>
<evidence type="ECO:0000313" key="2">
    <source>
        <dbReference type="Proteomes" id="UP000320801"/>
    </source>
</evidence>
<organism evidence="1 2">
    <name type="scientific">Mycoplasmopsis mucosicanis</name>
    <dbReference type="NCBI Taxonomy" id="458208"/>
    <lineage>
        <taxon>Bacteria</taxon>
        <taxon>Bacillati</taxon>
        <taxon>Mycoplasmatota</taxon>
        <taxon>Mycoplasmoidales</taxon>
        <taxon>Metamycoplasmataceae</taxon>
        <taxon>Mycoplasmopsis</taxon>
    </lineage>
</organism>
<dbReference type="AlphaFoldDB" id="A0A507SQK9"/>
<dbReference type="EMBL" id="SMDN01000002">
    <property type="protein sequence ID" value="TQC54079.1"/>
    <property type="molecule type" value="Genomic_DNA"/>
</dbReference>